<dbReference type="Gene3D" id="3.90.1150.10">
    <property type="entry name" value="Aspartate Aminotransferase, domain 1"/>
    <property type="match status" value="1"/>
</dbReference>
<reference evidence="1" key="1">
    <citation type="journal article" date="2023" name="IMA Fungus">
        <title>Comparative genomic study of the Penicillium genus elucidates a diverse pangenome and 15 lateral gene transfer events.</title>
        <authorList>
            <person name="Petersen C."/>
            <person name="Sorensen T."/>
            <person name="Nielsen M.R."/>
            <person name="Sondergaard T.E."/>
            <person name="Sorensen J.L."/>
            <person name="Fitzpatrick D.A."/>
            <person name="Frisvad J.C."/>
            <person name="Nielsen K.L."/>
        </authorList>
    </citation>
    <scope>NUCLEOTIDE SEQUENCE</scope>
    <source>
        <strain evidence="1">IBT 12815</strain>
    </source>
</reference>
<name>A0AAD6ED80_9EURO</name>
<evidence type="ECO:0000313" key="2">
    <source>
        <dbReference type="Proteomes" id="UP001213799"/>
    </source>
</evidence>
<dbReference type="InterPro" id="IPR015422">
    <property type="entry name" value="PyrdxlP-dep_Trfase_small"/>
</dbReference>
<gene>
    <name evidence="1" type="ORF">N7537_005218</name>
</gene>
<keyword evidence="2" id="KW-1185">Reference proteome</keyword>
<dbReference type="AlphaFoldDB" id="A0AAD6ED80"/>
<dbReference type="EMBL" id="JAQJAE010000002">
    <property type="protein sequence ID" value="KAJ5608599.1"/>
    <property type="molecule type" value="Genomic_DNA"/>
</dbReference>
<comment type="caution">
    <text evidence="1">The sequence shown here is derived from an EMBL/GenBank/DDBJ whole genome shotgun (WGS) entry which is preliminary data.</text>
</comment>
<accession>A0AAD6ED80</accession>
<sequence>MCSPDLQRLRTLVDRYSFPIACDETIRSFINVDVLPYVDIVMTSLTKSFSGGSDIMAGSHREFYNNLDVPKGPSLGAIFTLAIPYAILAHSNELDWAASYDVPEHTVRISVGLEIQTNC</sequence>
<dbReference type="RefSeq" id="XP_056756023.1">
    <property type="nucleotide sequence ID" value="XM_056896275.1"/>
</dbReference>
<protein>
    <submittedName>
        <fullName evidence="1">Uncharacterized protein</fullName>
    </submittedName>
</protein>
<organism evidence="1 2">
    <name type="scientific">Penicillium hordei</name>
    <dbReference type="NCBI Taxonomy" id="40994"/>
    <lineage>
        <taxon>Eukaryota</taxon>
        <taxon>Fungi</taxon>
        <taxon>Dikarya</taxon>
        <taxon>Ascomycota</taxon>
        <taxon>Pezizomycotina</taxon>
        <taxon>Eurotiomycetes</taxon>
        <taxon>Eurotiomycetidae</taxon>
        <taxon>Eurotiales</taxon>
        <taxon>Aspergillaceae</taxon>
        <taxon>Penicillium</taxon>
    </lineage>
</organism>
<dbReference type="GO" id="GO:0003962">
    <property type="term" value="F:cystathionine gamma-synthase activity"/>
    <property type="evidence" value="ECO:0007669"/>
    <property type="project" value="TreeGrafter"/>
</dbReference>
<dbReference type="SUPFAM" id="SSF53383">
    <property type="entry name" value="PLP-dependent transferases"/>
    <property type="match status" value="1"/>
</dbReference>
<dbReference type="GO" id="GO:0019346">
    <property type="term" value="P:transsulfuration"/>
    <property type="evidence" value="ECO:0007669"/>
    <property type="project" value="TreeGrafter"/>
</dbReference>
<dbReference type="GeneID" id="81586517"/>
<reference evidence="1" key="2">
    <citation type="submission" date="2023-01" db="EMBL/GenBank/DDBJ databases">
        <authorList>
            <person name="Petersen C."/>
        </authorList>
    </citation>
    <scope>NUCLEOTIDE SEQUENCE</scope>
    <source>
        <strain evidence="1">IBT 12815</strain>
    </source>
</reference>
<dbReference type="PANTHER" id="PTHR42699">
    <property type="match status" value="1"/>
</dbReference>
<dbReference type="InterPro" id="IPR015424">
    <property type="entry name" value="PyrdxlP-dep_Trfase"/>
</dbReference>
<proteinExistence type="predicted"/>
<dbReference type="PANTHER" id="PTHR42699:SF1">
    <property type="entry name" value="CYSTATHIONINE GAMMA-SYNTHASE-RELATED"/>
    <property type="match status" value="1"/>
</dbReference>
<dbReference type="InterPro" id="IPR051750">
    <property type="entry name" value="Trans-sulfuration_enzymes"/>
</dbReference>
<dbReference type="Proteomes" id="UP001213799">
    <property type="component" value="Unassembled WGS sequence"/>
</dbReference>
<evidence type="ECO:0000313" key="1">
    <source>
        <dbReference type="EMBL" id="KAJ5608599.1"/>
    </source>
</evidence>